<dbReference type="PANTHER" id="PTHR13466">
    <property type="entry name" value="TEX2 PROTEIN-RELATED"/>
    <property type="match status" value="1"/>
</dbReference>
<feature type="transmembrane region" description="Helical" evidence="3">
    <location>
        <begin position="269"/>
        <end position="287"/>
    </location>
</feature>
<reference evidence="4" key="1">
    <citation type="submission" date="2021-02" db="EMBL/GenBank/DDBJ databases">
        <authorList>
            <person name="Nowell W R."/>
        </authorList>
    </citation>
    <scope>NUCLEOTIDE SEQUENCE</scope>
</reference>
<evidence type="ECO:0000256" key="2">
    <source>
        <dbReference type="SAM" id="MobiDB-lite"/>
    </source>
</evidence>
<comment type="caution">
    <text evidence="4">The sequence shown here is derived from an EMBL/GenBank/DDBJ whole genome shotgun (WGS) entry which is preliminary data.</text>
</comment>
<evidence type="ECO:0000256" key="3">
    <source>
        <dbReference type="SAM" id="Phobius"/>
    </source>
</evidence>
<protein>
    <recommendedName>
        <fullName evidence="6">SMP-LTD domain-containing protein</fullName>
    </recommendedName>
</protein>
<dbReference type="PANTHER" id="PTHR13466:SF0">
    <property type="entry name" value="SMP-LTD DOMAIN-CONTAINING PROTEIN"/>
    <property type="match status" value="1"/>
</dbReference>
<keyword evidence="3" id="KW-0812">Transmembrane</keyword>
<keyword evidence="3" id="KW-1133">Transmembrane helix</keyword>
<feature type="compositionally biased region" description="Low complexity" evidence="2">
    <location>
        <begin position="136"/>
        <end position="148"/>
    </location>
</feature>
<evidence type="ECO:0008006" key="6">
    <source>
        <dbReference type="Google" id="ProtNLM"/>
    </source>
</evidence>
<evidence type="ECO:0000313" key="4">
    <source>
        <dbReference type="EMBL" id="CAF1065935.1"/>
    </source>
</evidence>
<feature type="region of interest" description="Disordered" evidence="2">
    <location>
        <begin position="136"/>
        <end position="163"/>
    </location>
</feature>
<organism evidence="4 5">
    <name type="scientific">Rotaria sordida</name>
    <dbReference type="NCBI Taxonomy" id="392033"/>
    <lineage>
        <taxon>Eukaryota</taxon>
        <taxon>Metazoa</taxon>
        <taxon>Spiralia</taxon>
        <taxon>Gnathifera</taxon>
        <taxon>Rotifera</taxon>
        <taxon>Eurotatoria</taxon>
        <taxon>Bdelloidea</taxon>
        <taxon>Philodinida</taxon>
        <taxon>Philodinidae</taxon>
        <taxon>Rotaria</taxon>
    </lineage>
</organism>
<sequence>MDGSNHHHHHKSSHNVLEKISNKISALKEDITEIVRERTHSTSSNRHNSMSIDNTSANFNNVNFNLPDDISSTTIETRQTLNDYVMDTESLDSVPSTTSIASSSGVLIPDPPRHSIDQLALNMGFGGIRPSAINPSNASTSSISSSTSLVNSSPQQLRTSSNLEQEFETIDDISLNQETSSEQDDTVKQRVIIKVDPVEMTAKPTVVTVPNDRARRSAILLSGPKFRLNYHEIPKENLPISTDTIFSSAMIVGVISLIFTLWKPISSYFSGLIVGILFAATLFYIWIRIFINTKIEQSAIEEWIDFPALESVLEKCDKEDKNTNIKETGASIAFQCYDADNDDDFMRYPCDIRLDGYRLIIQLASKPWNEDKKLDKDIKFIGYREYLIKEARLILVPEATLTRAKYWMNEYPIVIQNLQILDKQIYNKQQFEKSKLDTNDFFTNTATTLSIWFETSPQKEEWFHKLSLVLRYGKEDIERTNNLIPADNISISSTVSNSSSLSHRLAQTDSDIELVSSPVKESTIEAALVETQMSVEELQEKAKIVEPENDELDASGTHRTAAKKSNKITPNEASLQKVLQSPECLDEAAITINFMARRILCDMFDVPVFKDLLKNKVEMKLKEIAVSILENLRVVSIDLGNTFPLILKVEPMQWNTQGIWFNLFVYYRGSFKLSVKTRVLLQKLINYNPKKDKPIFAQHHSAQLVHKDDERIDEDDLIQRQKLLAKEPEIPEMAVTRKLGLALTNLALNKYFQMFANIPFVKKLFEKFSEDEVGADIEVTSFSGVLTLNIPPPPSDRIWVGFPEMPGLNIKVTPTYGEKTYSYTLLEDFLEARIRAEMKRLVVLPAMDDQLLPFFRDWAIDIIGEIVSKPVNPLTDNYKDKLNAQADVRAGLEEYSKSKELNRQTSTTSTSSSELTYL</sequence>
<dbReference type="GO" id="GO:0005789">
    <property type="term" value="C:endoplasmic reticulum membrane"/>
    <property type="evidence" value="ECO:0007669"/>
    <property type="project" value="UniProtKB-SubCell"/>
</dbReference>
<evidence type="ECO:0000256" key="1">
    <source>
        <dbReference type="ARBA" id="ARBA00004586"/>
    </source>
</evidence>
<feature type="compositionally biased region" description="Polar residues" evidence="2">
    <location>
        <begin position="149"/>
        <end position="163"/>
    </location>
</feature>
<feature type="compositionally biased region" description="Low complexity" evidence="2">
    <location>
        <begin position="905"/>
        <end position="918"/>
    </location>
</feature>
<feature type="transmembrane region" description="Helical" evidence="3">
    <location>
        <begin position="244"/>
        <end position="262"/>
    </location>
</feature>
<dbReference type="GO" id="GO:0008289">
    <property type="term" value="F:lipid binding"/>
    <property type="evidence" value="ECO:0007669"/>
    <property type="project" value="TreeGrafter"/>
</dbReference>
<accession>A0A814LPC3</accession>
<dbReference type="AlphaFoldDB" id="A0A814LPC3"/>
<keyword evidence="5" id="KW-1185">Reference proteome</keyword>
<name>A0A814LPC3_9BILA</name>
<proteinExistence type="predicted"/>
<comment type="subcellular location">
    <subcellularLocation>
        <location evidence="1">Endoplasmic reticulum membrane</location>
    </subcellularLocation>
</comment>
<feature type="region of interest" description="Disordered" evidence="2">
    <location>
        <begin position="895"/>
        <end position="918"/>
    </location>
</feature>
<dbReference type="EMBL" id="CAJNOL010000441">
    <property type="protein sequence ID" value="CAF1065935.1"/>
    <property type="molecule type" value="Genomic_DNA"/>
</dbReference>
<keyword evidence="3" id="KW-0472">Membrane</keyword>
<evidence type="ECO:0000313" key="5">
    <source>
        <dbReference type="Proteomes" id="UP000663870"/>
    </source>
</evidence>
<dbReference type="CDD" id="cd21675">
    <property type="entry name" value="SMP_TEX2"/>
    <property type="match status" value="1"/>
</dbReference>
<dbReference type="Proteomes" id="UP000663870">
    <property type="component" value="Unassembled WGS sequence"/>
</dbReference>
<gene>
    <name evidence="4" type="ORF">JXQ802_LOCUS17421</name>
</gene>